<dbReference type="GO" id="GO:0061025">
    <property type="term" value="P:membrane fusion"/>
    <property type="evidence" value="ECO:0007669"/>
    <property type="project" value="TreeGrafter"/>
</dbReference>
<keyword evidence="6" id="KW-1185">Reference proteome</keyword>
<dbReference type="InterPro" id="IPR001012">
    <property type="entry name" value="UBX_dom"/>
</dbReference>
<dbReference type="Pfam" id="PF08059">
    <property type="entry name" value="SEP"/>
    <property type="match status" value="1"/>
</dbReference>
<dbReference type="InterPro" id="IPR036241">
    <property type="entry name" value="NSFL1C_SEP_dom_sf"/>
</dbReference>
<dbReference type="FunFam" id="3.10.20.90:FF:000179">
    <property type="entry name" value="Plant UBX domain-containing protein 4"/>
    <property type="match status" value="1"/>
</dbReference>
<dbReference type="FunFam" id="3.30.420.210:FF:000002">
    <property type="entry name" value="UBX domain-containing protein 1"/>
    <property type="match status" value="1"/>
</dbReference>
<evidence type="ECO:0000256" key="2">
    <source>
        <dbReference type="SAM" id="MobiDB-lite"/>
    </source>
</evidence>
<dbReference type="PANTHER" id="PTHR23333:SF20">
    <property type="entry name" value="NSFL1 COFACTOR P47"/>
    <property type="match status" value="1"/>
</dbReference>
<feature type="domain" description="SEP" evidence="4">
    <location>
        <begin position="95"/>
        <end position="160"/>
    </location>
</feature>
<dbReference type="GO" id="GO:0043130">
    <property type="term" value="F:ubiquitin binding"/>
    <property type="evidence" value="ECO:0007669"/>
    <property type="project" value="TreeGrafter"/>
</dbReference>
<keyword evidence="1" id="KW-0833">Ubl conjugation pathway</keyword>
<dbReference type="Gene3D" id="3.30.420.210">
    <property type="entry name" value="SEP domain"/>
    <property type="match status" value="1"/>
</dbReference>
<dbReference type="GO" id="GO:0000045">
    <property type="term" value="P:autophagosome assembly"/>
    <property type="evidence" value="ECO:0007669"/>
    <property type="project" value="TreeGrafter"/>
</dbReference>
<dbReference type="GO" id="GO:0005634">
    <property type="term" value="C:nucleus"/>
    <property type="evidence" value="ECO:0007669"/>
    <property type="project" value="TreeGrafter"/>
</dbReference>
<dbReference type="CDD" id="cd01770">
    <property type="entry name" value="UBX_UBXN2"/>
    <property type="match status" value="1"/>
</dbReference>
<dbReference type="PROSITE" id="PS50033">
    <property type="entry name" value="UBX"/>
    <property type="match status" value="1"/>
</dbReference>
<dbReference type="AlphaFoldDB" id="A0A8H6YKC1"/>
<dbReference type="Proteomes" id="UP000620124">
    <property type="component" value="Unassembled WGS sequence"/>
</dbReference>
<dbReference type="GO" id="GO:0007030">
    <property type="term" value="P:Golgi organization"/>
    <property type="evidence" value="ECO:0007669"/>
    <property type="project" value="TreeGrafter"/>
</dbReference>
<evidence type="ECO:0000259" key="3">
    <source>
        <dbReference type="PROSITE" id="PS50033"/>
    </source>
</evidence>
<feature type="region of interest" description="Disordered" evidence="2">
    <location>
        <begin position="152"/>
        <end position="215"/>
    </location>
</feature>
<dbReference type="GO" id="GO:0043161">
    <property type="term" value="P:proteasome-mediated ubiquitin-dependent protein catabolic process"/>
    <property type="evidence" value="ECO:0007669"/>
    <property type="project" value="TreeGrafter"/>
</dbReference>
<dbReference type="InterPro" id="IPR029071">
    <property type="entry name" value="Ubiquitin-like_domsf"/>
</dbReference>
<sequence>MSGHSDDDDEQETWFAGGERSGISVQNPGRGRGGGPGGDLVRDLLRRAQEEGASGPGETTSARPGFFTGGGHTLGGEGASSAYVPGERVEQEDELAIRRLTFWRDGFTVEDGALMRYDDPANADVLAAIHAGHAPPSILNVRHGQRVDVQVTKRTDEDYIPPKVKPFSGTGNRLGAPVPAAAPPASTSSTSSSGGAAGASSITPRFEVDQSQPTTSVQIRLADGTRIVCRMNLTHTVRDLRNFINAARPENLTRPYTIGTTFPNRTLDDDGATIDGAGLKNSVIVQRWV</sequence>
<evidence type="ECO:0000259" key="4">
    <source>
        <dbReference type="PROSITE" id="PS51399"/>
    </source>
</evidence>
<accession>A0A8H6YKC1</accession>
<comment type="caution">
    <text evidence="5">The sequence shown here is derived from an EMBL/GenBank/DDBJ whole genome shotgun (WGS) entry which is preliminary data.</text>
</comment>
<feature type="compositionally biased region" description="Low complexity" evidence="2">
    <location>
        <begin position="175"/>
        <end position="201"/>
    </location>
</feature>
<name>A0A8H6YKC1_9AGAR</name>
<feature type="compositionally biased region" description="Basic and acidic residues" evidence="2">
    <location>
        <begin position="40"/>
        <end position="50"/>
    </location>
</feature>
<dbReference type="InterPro" id="IPR012989">
    <property type="entry name" value="SEP_domain"/>
</dbReference>
<dbReference type="PANTHER" id="PTHR23333">
    <property type="entry name" value="UBX DOMAIN CONTAINING PROTEIN"/>
    <property type="match status" value="1"/>
</dbReference>
<proteinExistence type="predicted"/>
<dbReference type="SUPFAM" id="SSF54236">
    <property type="entry name" value="Ubiquitin-like"/>
    <property type="match status" value="1"/>
</dbReference>
<evidence type="ECO:0000313" key="6">
    <source>
        <dbReference type="Proteomes" id="UP000620124"/>
    </source>
</evidence>
<reference evidence="5" key="1">
    <citation type="submission" date="2020-05" db="EMBL/GenBank/DDBJ databases">
        <title>Mycena genomes resolve the evolution of fungal bioluminescence.</title>
        <authorList>
            <person name="Tsai I.J."/>
        </authorList>
    </citation>
    <scope>NUCLEOTIDE SEQUENCE</scope>
    <source>
        <strain evidence="5">CCC161011</strain>
    </source>
</reference>
<dbReference type="Pfam" id="PF00789">
    <property type="entry name" value="UBX"/>
    <property type="match status" value="1"/>
</dbReference>
<gene>
    <name evidence="5" type="ORF">MVEN_00620800</name>
</gene>
<dbReference type="SUPFAM" id="SSF102848">
    <property type="entry name" value="NSFL1 (p97 ATPase) cofactor p47, SEP domain"/>
    <property type="match status" value="1"/>
</dbReference>
<dbReference type="Gene3D" id="3.10.20.90">
    <property type="entry name" value="Phosphatidylinositol 3-kinase Catalytic Subunit, Chain A, domain 1"/>
    <property type="match status" value="1"/>
</dbReference>
<evidence type="ECO:0000256" key="1">
    <source>
        <dbReference type="ARBA" id="ARBA00022786"/>
    </source>
</evidence>
<feature type="compositionally biased region" description="Gly residues" evidence="2">
    <location>
        <begin position="67"/>
        <end position="78"/>
    </location>
</feature>
<dbReference type="OrthoDB" id="25887at2759"/>
<dbReference type="SMART" id="SM00166">
    <property type="entry name" value="UBX"/>
    <property type="match status" value="1"/>
</dbReference>
<protein>
    <submittedName>
        <fullName evidence="5">SEP-domain-containing protein</fullName>
    </submittedName>
</protein>
<dbReference type="GO" id="GO:0031468">
    <property type="term" value="P:nuclear membrane reassembly"/>
    <property type="evidence" value="ECO:0007669"/>
    <property type="project" value="TreeGrafter"/>
</dbReference>
<dbReference type="EMBL" id="JACAZI010000004">
    <property type="protein sequence ID" value="KAF7362715.1"/>
    <property type="molecule type" value="Genomic_DNA"/>
</dbReference>
<dbReference type="GO" id="GO:0005829">
    <property type="term" value="C:cytosol"/>
    <property type="evidence" value="ECO:0007669"/>
    <property type="project" value="TreeGrafter"/>
</dbReference>
<dbReference type="PROSITE" id="PS51399">
    <property type="entry name" value="SEP"/>
    <property type="match status" value="1"/>
</dbReference>
<feature type="domain" description="UBX" evidence="3">
    <location>
        <begin position="210"/>
        <end position="287"/>
    </location>
</feature>
<dbReference type="SMART" id="SM00553">
    <property type="entry name" value="SEP"/>
    <property type="match status" value="1"/>
</dbReference>
<organism evidence="5 6">
    <name type="scientific">Mycena venus</name>
    <dbReference type="NCBI Taxonomy" id="2733690"/>
    <lineage>
        <taxon>Eukaryota</taxon>
        <taxon>Fungi</taxon>
        <taxon>Dikarya</taxon>
        <taxon>Basidiomycota</taxon>
        <taxon>Agaricomycotina</taxon>
        <taxon>Agaricomycetes</taxon>
        <taxon>Agaricomycetidae</taxon>
        <taxon>Agaricales</taxon>
        <taxon>Marasmiineae</taxon>
        <taxon>Mycenaceae</taxon>
        <taxon>Mycena</taxon>
    </lineage>
</organism>
<feature type="compositionally biased region" description="Acidic residues" evidence="2">
    <location>
        <begin position="1"/>
        <end position="12"/>
    </location>
</feature>
<feature type="region of interest" description="Disordered" evidence="2">
    <location>
        <begin position="1"/>
        <end position="81"/>
    </location>
</feature>
<evidence type="ECO:0000313" key="5">
    <source>
        <dbReference type="EMBL" id="KAF7362715.1"/>
    </source>
</evidence>